<dbReference type="InterPro" id="IPR009061">
    <property type="entry name" value="DNA-bd_dom_put_sf"/>
</dbReference>
<dbReference type="PROSITE" id="PS50937">
    <property type="entry name" value="HTH_MERR_2"/>
    <property type="match status" value="1"/>
</dbReference>
<proteinExistence type="predicted"/>
<evidence type="ECO:0000313" key="3">
    <source>
        <dbReference type="EMBL" id="MBB5335185.1"/>
    </source>
</evidence>
<dbReference type="Gene3D" id="3.20.80.10">
    <property type="entry name" value="Regulatory factor, effector binding domain"/>
    <property type="match status" value="1"/>
</dbReference>
<accession>A0A840URL4</accession>
<gene>
    <name evidence="3" type="ORF">HNR32_000299</name>
</gene>
<dbReference type="PANTHER" id="PTHR30204">
    <property type="entry name" value="REDOX-CYCLING DRUG-SENSING TRANSCRIPTIONAL ACTIVATOR SOXR"/>
    <property type="match status" value="1"/>
</dbReference>
<dbReference type="GO" id="GO:0003700">
    <property type="term" value="F:DNA-binding transcription factor activity"/>
    <property type="evidence" value="ECO:0007669"/>
    <property type="project" value="InterPro"/>
</dbReference>
<comment type="caution">
    <text evidence="3">The sequence shown here is derived from an EMBL/GenBank/DDBJ whole genome shotgun (WGS) entry which is preliminary data.</text>
</comment>
<dbReference type="RefSeq" id="WP_183859005.1">
    <property type="nucleotide sequence ID" value="NZ_JACHFH010000002.1"/>
</dbReference>
<sequence length="282" mass="33161">MKQTEHNNYFTSGELANLYRIPKQTLLYYDKIGLLKPEFISSNGYRHYNIHQYLTLEIIINLRNLDIPIVEIKEYLANRSLENFIKLIDKKSSQCLKEISSLQKTYQSLSLVKQNTLNINNIILDQILLTSEPAKNLCLTHIENNQLGKNIIKMTARHVYKIFSKNEFREKNVGWVINKNDFFSNIYNKSIAFYSIYDTEEYLNNHSIYIRPAGLYISMVFKGTYYEKAPQLMPKLNNFMKINNLIPVSDIFVMPLKNHWLTTDVSQYINQLTIHVQNKTTV</sequence>
<dbReference type="SUPFAM" id="SSF46955">
    <property type="entry name" value="Putative DNA-binding domain"/>
    <property type="match status" value="1"/>
</dbReference>
<dbReference type="Pfam" id="PF13411">
    <property type="entry name" value="MerR_1"/>
    <property type="match status" value="1"/>
</dbReference>
<dbReference type="GO" id="GO:0003677">
    <property type="term" value="F:DNA binding"/>
    <property type="evidence" value="ECO:0007669"/>
    <property type="project" value="UniProtKB-KW"/>
</dbReference>
<feature type="domain" description="HTH merR-type" evidence="2">
    <location>
        <begin position="9"/>
        <end position="78"/>
    </location>
</feature>
<name>A0A840URL4_9FIRM</name>
<keyword evidence="1 3" id="KW-0238">DNA-binding</keyword>
<dbReference type="InterPro" id="IPR011256">
    <property type="entry name" value="Reg_factor_effector_dom_sf"/>
</dbReference>
<dbReference type="SMART" id="SM00422">
    <property type="entry name" value="HTH_MERR"/>
    <property type="match status" value="1"/>
</dbReference>
<evidence type="ECO:0000259" key="2">
    <source>
        <dbReference type="PROSITE" id="PS50937"/>
    </source>
</evidence>
<organism evidence="3 4">
    <name type="scientific">Pectinatus brassicae</name>
    <dbReference type="NCBI Taxonomy" id="862415"/>
    <lineage>
        <taxon>Bacteria</taxon>
        <taxon>Bacillati</taxon>
        <taxon>Bacillota</taxon>
        <taxon>Negativicutes</taxon>
        <taxon>Selenomonadales</taxon>
        <taxon>Selenomonadaceae</taxon>
        <taxon>Pectinatus</taxon>
    </lineage>
</organism>
<dbReference type="Proteomes" id="UP000559117">
    <property type="component" value="Unassembled WGS sequence"/>
</dbReference>
<dbReference type="PANTHER" id="PTHR30204:SF85">
    <property type="entry name" value="MULTIDRUG-EFFLUX TRANSPORTER 2 REGULATOR"/>
    <property type="match status" value="1"/>
</dbReference>
<dbReference type="InterPro" id="IPR000551">
    <property type="entry name" value="MerR-type_HTH_dom"/>
</dbReference>
<dbReference type="InterPro" id="IPR047057">
    <property type="entry name" value="MerR_fam"/>
</dbReference>
<protein>
    <submittedName>
        <fullName evidence="3">DNA-binding transcriptional MerR regulator</fullName>
    </submittedName>
</protein>
<dbReference type="EMBL" id="JACHFH010000002">
    <property type="protein sequence ID" value="MBB5335185.1"/>
    <property type="molecule type" value="Genomic_DNA"/>
</dbReference>
<keyword evidence="4" id="KW-1185">Reference proteome</keyword>
<reference evidence="3 4" key="1">
    <citation type="submission" date="2020-08" db="EMBL/GenBank/DDBJ databases">
        <title>Genomic Encyclopedia of Type Strains, Phase IV (KMG-IV): sequencing the most valuable type-strain genomes for metagenomic binning, comparative biology and taxonomic classification.</title>
        <authorList>
            <person name="Goeker M."/>
        </authorList>
    </citation>
    <scope>NUCLEOTIDE SEQUENCE [LARGE SCALE GENOMIC DNA]</scope>
    <source>
        <strain evidence="3 4">DSM 24661</strain>
    </source>
</reference>
<evidence type="ECO:0000256" key="1">
    <source>
        <dbReference type="ARBA" id="ARBA00023125"/>
    </source>
</evidence>
<dbReference type="Gene3D" id="1.10.1660.10">
    <property type="match status" value="1"/>
</dbReference>
<dbReference type="AlphaFoldDB" id="A0A840URL4"/>
<evidence type="ECO:0000313" key="4">
    <source>
        <dbReference type="Proteomes" id="UP000559117"/>
    </source>
</evidence>